<feature type="region of interest" description="Disordered" evidence="16">
    <location>
        <begin position="188"/>
        <end position="209"/>
    </location>
</feature>
<dbReference type="GO" id="GO:0046982">
    <property type="term" value="F:protein heterodimerization activity"/>
    <property type="evidence" value="ECO:0007669"/>
    <property type="project" value="Ensembl"/>
</dbReference>
<dbReference type="InterPro" id="IPR004827">
    <property type="entry name" value="bZIP"/>
</dbReference>
<evidence type="ECO:0000256" key="14">
    <source>
        <dbReference type="ARBA" id="ARBA00023242"/>
    </source>
</evidence>
<evidence type="ECO:0000256" key="7">
    <source>
        <dbReference type="ARBA" id="ARBA00023015"/>
    </source>
</evidence>
<feature type="domain" description="BZIP" evidence="17">
    <location>
        <begin position="247"/>
        <end position="310"/>
    </location>
</feature>
<keyword evidence="14" id="KW-0539">Nucleus</keyword>
<dbReference type="GO" id="GO:0006357">
    <property type="term" value="P:regulation of transcription by RNA polymerase II"/>
    <property type="evidence" value="ECO:0000318"/>
    <property type="project" value="GO_Central"/>
</dbReference>
<keyword evidence="3" id="KW-0812">Transmembrane</keyword>
<reference evidence="18 19" key="1">
    <citation type="journal article" date="2008" name="Nature">
        <title>Genome analysis of the platypus reveals unique signatures of evolution.</title>
        <authorList>
            <person name="Warren W.C."/>
            <person name="Hillier L.W."/>
            <person name="Marshall Graves J.A."/>
            <person name="Birney E."/>
            <person name="Ponting C.P."/>
            <person name="Grutzner F."/>
            <person name="Belov K."/>
            <person name="Miller W."/>
            <person name="Clarke L."/>
            <person name="Chinwalla A.T."/>
            <person name="Yang S.P."/>
            <person name="Heger A."/>
            <person name="Locke D.P."/>
            <person name="Miethke P."/>
            <person name="Waters P.D."/>
            <person name="Veyrunes F."/>
            <person name="Fulton L."/>
            <person name="Fulton B."/>
            <person name="Graves T."/>
            <person name="Wallis J."/>
            <person name="Puente X.S."/>
            <person name="Lopez-Otin C."/>
            <person name="Ordonez G.R."/>
            <person name="Eichler E.E."/>
            <person name="Chen L."/>
            <person name="Cheng Z."/>
            <person name="Deakin J.E."/>
            <person name="Alsop A."/>
            <person name="Thompson K."/>
            <person name="Kirby P."/>
            <person name="Papenfuss A.T."/>
            <person name="Wakefield M.J."/>
            <person name="Olender T."/>
            <person name="Lancet D."/>
            <person name="Huttley G.A."/>
            <person name="Smit A.F."/>
            <person name="Pask A."/>
            <person name="Temple-Smith P."/>
            <person name="Batzer M.A."/>
            <person name="Walker J.A."/>
            <person name="Konkel M.K."/>
            <person name="Harris R.S."/>
            <person name="Whittington C.M."/>
            <person name="Wong E.S."/>
            <person name="Gemmell N.J."/>
            <person name="Buschiazzo E."/>
            <person name="Vargas Jentzsch I.M."/>
            <person name="Merkel A."/>
            <person name="Schmitz J."/>
            <person name="Zemann A."/>
            <person name="Churakov G."/>
            <person name="Kriegs J.O."/>
            <person name="Brosius J."/>
            <person name="Murchison E.P."/>
            <person name="Sachidanandam R."/>
            <person name="Smith C."/>
            <person name="Hannon G.J."/>
            <person name="Tsend-Ayush E."/>
            <person name="McMillan D."/>
            <person name="Attenborough R."/>
            <person name="Rens W."/>
            <person name="Ferguson-Smith M."/>
            <person name="Lefevre C.M."/>
            <person name="Sharp J.A."/>
            <person name="Nicholas K.R."/>
            <person name="Ray D.A."/>
            <person name="Kube M."/>
            <person name="Reinhardt R."/>
            <person name="Pringle T.H."/>
            <person name="Taylor J."/>
            <person name="Jones R.C."/>
            <person name="Nixon B."/>
            <person name="Dacheux J.L."/>
            <person name="Niwa H."/>
            <person name="Sekita Y."/>
            <person name="Huang X."/>
            <person name="Stark A."/>
            <person name="Kheradpour P."/>
            <person name="Kellis M."/>
            <person name="Flicek P."/>
            <person name="Chen Y."/>
            <person name="Webber C."/>
            <person name="Hardison R."/>
            <person name="Nelson J."/>
            <person name="Hallsworth-Pepin K."/>
            <person name="Delehaunty K."/>
            <person name="Markovic C."/>
            <person name="Minx P."/>
            <person name="Feng Y."/>
            <person name="Kremitzki C."/>
            <person name="Mitreva M."/>
            <person name="Glasscock J."/>
            <person name="Wylie T."/>
            <person name="Wohldmann P."/>
            <person name="Thiru P."/>
            <person name="Nhan M.N."/>
            <person name="Pohl C.S."/>
            <person name="Smith S.M."/>
            <person name="Hou S."/>
            <person name="Nefedov M."/>
            <person name="de Jong P.J."/>
            <person name="Renfree M.B."/>
            <person name="Mardis E.R."/>
            <person name="Wilson R.K."/>
        </authorList>
    </citation>
    <scope>NUCLEOTIDE SEQUENCE [LARGE SCALE GENOMIC DNA]</scope>
    <source>
        <strain evidence="18 19">Glennie</strain>
    </source>
</reference>
<keyword evidence="5" id="KW-0735">Signal-anchor</keyword>
<keyword evidence="15" id="KW-0175">Coiled coil</keyword>
<feature type="region of interest" description="Disordered" evidence="16">
    <location>
        <begin position="66"/>
        <end position="141"/>
    </location>
</feature>
<accession>A0A6I8NYH0</accession>
<dbReference type="GO" id="GO:0000978">
    <property type="term" value="F:RNA polymerase II cis-regulatory region sequence-specific DNA binding"/>
    <property type="evidence" value="ECO:0000318"/>
    <property type="project" value="GO_Central"/>
</dbReference>
<dbReference type="GO" id="GO:0042803">
    <property type="term" value="F:protein homodimerization activity"/>
    <property type="evidence" value="ECO:0007669"/>
    <property type="project" value="Ensembl"/>
</dbReference>
<comment type="subcellular location">
    <subcellularLocation>
        <location evidence="1">Endoplasmic reticulum membrane</location>
        <topology evidence="1">Single-pass type II membrane protein</topology>
    </subcellularLocation>
</comment>
<evidence type="ECO:0000256" key="15">
    <source>
        <dbReference type="SAM" id="Coils"/>
    </source>
</evidence>
<dbReference type="GO" id="GO:0005789">
    <property type="term" value="C:endoplasmic reticulum membrane"/>
    <property type="evidence" value="ECO:0007669"/>
    <property type="project" value="UniProtKB-SubCell"/>
</dbReference>
<dbReference type="Gene3D" id="1.20.5.170">
    <property type="match status" value="1"/>
</dbReference>
<feature type="compositionally biased region" description="Basic and acidic residues" evidence="16">
    <location>
        <begin position="381"/>
        <end position="401"/>
    </location>
</feature>
<dbReference type="AlphaFoldDB" id="A0A6I8NYH0"/>
<feature type="compositionally biased region" description="Polar residues" evidence="16">
    <location>
        <begin position="66"/>
        <end position="80"/>
    </location>
</feature>
<keyword evidence="11" id="KW-0804">Transcription</keyword>
<feature type="region of interest" description="Disordered" evidence="16">
    <location>
        <begin position="1"/>
        <end position="22"/>
    </location>
</feature>
<evidence type="ECO:0000256" key="11">
    <source>
        <dbReference type="ARBA" id="ARBA00023163"/>
    </source>
</evidence>
<keyword evidence="4" id="KW-0256">Endoplasmic reticulum</keyword>
<keyword evidence="7" id="KW-0805">Transcription regulation</keyword>
<evidence type="ECO:0000256" key="6">
    <source>
        <dbReference type="ARBA" id="ARBA00022989"/>
    </source>
</evidence>
<keyword evidence="19" id="KW-1185">Reference proteome</keyword>
<keyword evidence="6" id="KW-1133">Transmembrane helix</keyword>
<dbReference type="Proteomes" id="UP000002279">
    <property type="component" value="Chromosome X2"/>
</dbReference>
<dbReference type="InterPro" id="IPR046347">
    <property type="entry name" value="bZIP_sf"/>
</dbReference>
<reference evidence="18" key="2">
    <citation type="submission" date="2025-08" db="UniProtKB">
        <authorList>
            <consortium name="Ensembl"/>
        </authorList>
    </citation>
    <scope>IDENTIFICATION</scope>
    <source>
        <strain evidence="18">Glennie</strain>
    </source>
</reference>
<evidence type="ECO:0000256" key="5">
    <source>
        <dbReference type="ARBA" id="ARBA00022968"/>
    </source>
</evidence>
<keyword evidence="8" id="KW-0238">DNA-binding</keyword>
<dbReference type="FunFam" id="1.20.5.170:FF:000042">
    <property type="entry name" value="Cyclic AMP-responsive element-binding protein 3-like protein 3"/>
    <property type="match status" value="1"/>
</dbReference>
<keyword evidence="9" id="KW-0472">Membrane</keyword>
<dbReference type="GO" id="GO:0034976">
    <property type="term" value="P:response to endoplasmic reticulum stress"/>
    <property type="evidence" value="ECO:0007669"/>
    <property type="project" value="Ensembl"/>
</dbReference>
<keyword evidence="10" id="KW-0010">Activator</keyword>
<dbReference type="SUPFAM" id="SSF57959">
    <property type="entry name" value="Leucine zipper domain"/>
    <property type="match status" value="1"/>
</dbReference>
<dbReference type="GO" id="GO:0006986">
    <property type="term" value="P:response to unfolded protein"/>
    <property type="evidence" value="ECO:0007669"/>
    <property type="project" value="UniProtKB-KW"/>
</dbReference>
<evidence type="ECO:0000256" key="9">
    <source>
        <dbReference type="ARBA" id="ARBA00023136"/>
    </source>
</evidence>
<evidence type="ECO:0000256" key="12">
    <source>
        <dbReference type="ARBA" id="ARBA00023180"/>
    </source>
</evidence>
<evidence type="ECO:0000259" key="17">
    <source>
        <dbReference type="PROSITE" id="PS50217"/>
    </source>
</evidence>
<evidence type="ECO:0000313" key="19">
    <source>
        <dbReference type="Proteomes" id="UP000002279"/>
    </source>
</evidence>
<dbReference type="FunCoup" id="A0A6I8NYH0">
    <property type="interactions" value="1289"/>
</dbReference>
<dbReference type="SMART" id="SM00338">
    <property type="entry name" value="BRLZ"/>
    <property type="match status" value="1"/>
</dbReference>
<evidence type="ECO:0000256" key="2">
    <source>
        <dbReference type="ARBA" id="ARBA00009050"/>
    </source>
</evidence>
<dbReference type="PANTHER" id="PTHR45996">
    <property type="entry name" value="AGAP001464-PB"/>
    <property type="match status" value="1"/>
</dbReference>
<keyword evidence="13" id="KW-0834">Unfolded protein response</keyword>
<evidence type="ECO:0000256" key="16">
    <source>
        <dbReference type="SAM" id="MobiDB-lite"/>
    </source>
</evidence>
<evidence type="ECO:0000313" key="18">
    <source>
        <dbReference type="Ensembl" id="ENSOANP00000046435.1"/>
    </source>
</evidence>
<dbReference type="GO" id="GO:0000981">
    <property type="term" value="F:DNA-binding transcription factor activity, RNA polymerase II-specific"/>
    <property type="evidence" value="ECO:0000318"/>
    <property type="project" value="GO_Central"/>
</dbReference>
<dbReference type="GO" id="GO:0005634">
    <property type="term" value="C:nucleus"/>
    <property type="evidence" value="ECO:0000318"/>
    <property type="project" value="GO_Central"/>
</dbReference>
<dbReference type="Bgee" id="ENSOANG00000013246">
    <property type="expression patterns" value="Expressed in heart and 7 other cell types or tissues"/>
</dbReference>
<feature type="region of interest" description="Disordered" evidence="16">
    <location>
        <begin position="413"/>
        <end position="473"/>
    </location>
</feature>
<dbReference type="Pfam" id="PF00170">
    <property type="entry name" value="bZIP_1"/>
    <property type="match status" value="1"/>
</dbReference>
<dbReference type="InParanoid" id="A0A6I8NYH0"/>
<evidence type="ECO:0000256" key="3">
    <source>
        <dbReference type="ARBA" id="ARBA00022692"/>
    </source>
</evidence>
<dbReference type="CDD" id="cd14689">
    <property type="entry name" value="bZIP_CREB3"/>
    <property type="match status" value="1"/>
</dbReference>
<comment type="similarity">
    <text evidence="2">Belongs to the bZIP family. ATF subfamily.</text>
</comment>
<evidence type="ECO:0000256" key="4">
    <source>
        <dbReference type="ARBA" id="ARBA00022824"/>
    </source>
</evidence>
<sequence length="473" mass="51338">GDGEGGREGGSMASTCPPGPTESLELLDLLFDRHDGILRHVDLEGSDWTHLEDSLLPGPESNDFFNSILGSGDSMPSSPLWSPAASDSGISEDPSSDQQDSPQHSLLMASPGSYREGGPSKPPYPSYCHSPPTATGPQGPRAEVLETSVSIDLEMWTPGVFQEDSQELSGSSPSCTLTVKDLLLSRTEGGRSVRSHRLPHSPPPPPTRNLGRSFLNCQEVTSQTLPPLTPSVPLTLPLSVWQFEERVLKKIRRKIRNKQSAQESRKKKKEYIDGLETRMSACTAQNQELQRKVLHLEKQNLSLLEQLRKLQALVVQSTSKAAQTGTCVAVLLLSFALIVFPSISPFAQNKAEAPGDFVPVRVFSRSLHADAASRVFQALVKDGEEPGPREGDTPRWREYSQEEHSSSLLSKFLGSSQEQESHPGNGTPSLPPQAQPNLEGVKPGESSGPNQGLLLWSDPNTPSPMVLELGEEL</sequence>
<feature type="coiled-coil region" evidence="15">
    <location>
        <begin position="272"/>
        <end position="313"/>
    </location>
</feature>
<dbReference type="PROSITE" id="PS00036">
    <property type="entry name" value="BZIP_BASIC"/>
    <property type="match status" value="1"/>
</dbReference>
<evidence type="ECO:0000256" key="8">
    <source>
        <dbReference type="ARBA" id="ARBA00023125"/>
    </source>
</evidence>
<proteinExistence type="inferred from homology"/>
<protein>
    <submittedName>
        <fullName evidence="18">cAMP responsive element binding protein 3 like 3</fullName>
    </submittedName>
</protein>
<dbReference type="GO" id="GO:0001228">
    <property type="term" value="F:DNA-binding transcription activator activity, RNA polymerase II-specific"/>
    <property type="evidence" value="ECO:0007669"/>
    <property type="project" value="Ensembl"/>
</dbReference>
<dbReference type="Ensembl" id="ENSOANT00000050417.1">
    <property type="protein sequence ID" value="ENSOANP00000046435.1"/>
    <property type="gene ID" value="ENSOANG00000013246.4"/>
</dbReference>
<dbReference type="PANTHER" id="PTHR45996:SF1">
    <property type="entry name" value="CYCLIC AMP-RESPONSIVE ELEMENT-BINDING PROTEIN 3-LIKE PROTEIN 3"/>
    <property type="match status" value="1"/>
</dbReference>
<gene>
    <name evidence="18" type="primary">CREB3L3</name>
</gene>
<evidence type="ECO:0000256" key="1">
    <source>
        <dbReference type="ARBA" id="ARBA00004648"/>
    </source>
</evidence>
<dbReference type="InterPro" id="IPR051381">
    <property type="entry name" value="CREB_ATF_subfamily"/>
</dbReference>
<organism evidence="18 19">
    <name type="scientific">Ornithorhynchus anatinus</name>
    <name type="common">Duckbill platypus</name>
    <dbReference type="NCBI Taxonomy" id="9258"/>
    <lineage>
        <taxon>Eukaryota</taxon>
        <taxon>Metazoa</taxon>
        <taxon>Chordata</taxon>
        <taxon>Craniata</taxon>
        <taxon>Vertebrata</taxon>
        <taxon>Euteleostomi</taxon>
        <taxon>Mammalia</taxon>
        <taxon>Monotremata</taxon>
        <taxon>Ornithorhynchidae</taxon>
        <taxon>Ornithorhynchus</taxon>
    </lineage>
</organism>
<evidence type="ECO:0000256" key="10">
    <source>
        <dbReference type="ARBA" id="ARBA00023159"/>
    </source>
</evidence>
<keyword evidence="12" id="KW-0325">Glycoprotein</keyword>
<name>A0A6I8NYH0_ORNAN</name>
<dbReference type="GeneTree" id="ENSGT00940000159261"/>
<evidence type="ECO:0000256" key="13">
    <source>
        <dbReference type="ARBA" id="ARBA00023230"/>
    </source>
</evidence>
<dbReference type="PROSITE" id="PS50217">
    <property type="entry name" value="BZIP"/>
    <property type="match status" value="1"/>
</dbReference>
<reference evidence="18" key="3">
    <citation type="submission" date="2025-09" db="UniProtKB">
        <authorList>
            <consortium name="Ensembl"/>
        </authorList>
    </citation>
    <scope>IDENTIFICATION</scope>
    <source>
        <strain evidence="18">Glennie</strain>
    </source>
</reference>
<feature type="region of interest" description="Disordered" evidence="16">
    <location>
        <begin position="378"/>
        <end position="401"/>
    </location>
</feature>